<organism evidence="2 3">
    <name type="scientific">Crepidotus variabilis</name>
    <dbReference type="NCBI Taxonomy" id="179855"/>
    <lineage>
        <taxon>Eukaryota</taxon>
        <taxon>Fungi</taxon>
        <taxon>Dikarya</taxon>
        <taxon>Basidiomycota</taxon>
        <taxon>Agaricomycotina</taxon>
        <taxon>Agaricomycetes</taxon>
        <taxon>Agaricomycetidae</taxon>
        <taxon>Agaricales</taxon>
        <taxon>Agaricineae</taxon>
        <taxon>Crepidotaceae</taxon>
        <taxon>Crepidotus</taxon>
    </lineage>
</organism>
<dbReference type="EMBL" id="MU157836">
    <property type="protein sequence ID" value="KAF9531179.1"/>
    <property type="molecule type" value="Genomic_DNA"/>
</dbReference>
<keyword evidence="3" id="KW-1185">Reference proteome</keyword>
<dbReference type="AlphaFoldDB" id="A0A9P6ELM2"/>
<reference evidence="2" key="1">
    <citation type="submission" date="2020-11" db="EMBL/GenBank/DDBJ databases">
        <authorList>
            <consortium name="DOE Joint Genome Institute"/>
            <person name="Ahrendt S."/>
            <person name="Riley R."/>
            <person name="Andreopoulos W."/>
            <person name="Labutti K."/>
            <person name="Pangilinan J."/>
            <person name="Ruiz-Duenas F.J."/>
            <person name="Barrasa J.M."/>
            <person name="Sanchez-Garcia M."/>
            <person name="Camarero S."/>
            <person name="Miyauchi S."/>
            <person name="Serrano A."/>
            <person name="Linde D."/>
            <person name="Babiker R."/>
            <person name="Drula E."/>
            <person name="Ayuso-Fernandez I."/>
            <person name="Pacheco R."/>
            <person name="Padilla G."/>
            <person name="Ferreira P."/>
            <person name="Barriuso J."/>
            <person name="Kellner H."/>
            <person name="Castanera R."/>
            <person name="Alfaro M."/>
            <person name="Ramirez L."/>
            <person name="Pisabarro A.G."/>
            <person name="Kuo A."/>
            <person name="Tritt A."/>
            <person name="Lipzen A."/>
            <person name="He G."/>
            <person name="Yan M."/>
            <person name="Ng V."/>
            <person name="Cullen D."/>
            <person name="Martin F."/>
            <person name="Rosso M.-N."/>
            <person name="Henrissat B."/>
            <person name="Hibbett D."/>
            <person name="Martinez A.T."/>
            <person name="Grigoriev I.V."/>
        </authorList>
    </citation>
    <scope>NUCLEOTIDE SEQUENCE</scope>
    <source>
        <strain evidence="2">CBS 506.95</strain>
    </source>
</reference>
<proteinExistence type="predicted"/>
<dbReference type="OrthoDB" id="3257643at2759"/>
<protein>
    <submittedName>
        <fullName evidence="2">Uncharacterized protein</fullName>
    </submittedName>
</protein>
<name>A0A9P6ELM2_9AGAR</name>
<evidence type="ECO:0000313" key="2">
    <source>
        <dbReference type="EMBL" id="KAF9531179.1"/>
    </source>
</evidence>
<dbReference type="Proteomes" id="UP000807306">
    <property type="component" value="Unassembled WGS sequence"/>
</dbReference>
<comment type="caution">
    <text evidence="2">The sequence shown here is derived from an EMBL/GenBank/DDBJ whole genome shotgun (WGS) entry which is preliminary data.</text>
</comment>
<evidence type="ECO:0000313" key="3">
    <source>
        <dbReference type="Proteomes" id="UP000807306"/>
    </source>
</evidence>
<gene>
    <name evidence="2" type="ORF">CPB83DRAFT_849498</name>
</gene>
<accession>A0A9P6ELM2</accession>
<sequence>MPPPLLKIRELEQENGRLQKENDELRRLLTDSTSHSRFSSDAILRRTSVSSYPEFRGSERDYKRRKADHPGGLYMGGGENHETSGRAPPPLTIPQPLSHHYGNIGSNSSSHGQNPPLFNLPNPGFQMPNTPSGSSATSSPPFSASVFH</sequence>
<feature type="compositionally biased region" description="Low complexity" evidence="1">
    <location>
        <begin position="112"/>
        <end position="148"/>
    </location>
</feature>
<feature type="region of interest" description="Disordered" evidence="1">
    <location>
        <begin position="52"/>
        <end position="148"/>
    </location>
</feature>
<evidence type="ECO:0000256" key="1">
    <source>
        <dbReference type="SAM" id="MobiDB-lite"/>
    </source>
</evidence>